<keyword evidence="1" id="KW-1133">Transmembrane helix</keyword>
<evidence type="ECO:0000256" key="1">
    <source>
        <dbReference type="SAM" id="Phobius"/>
    </source>
</evidence>
<evidence type="ECO:0000313" key="2">
    <source>
        <dbReference type="EMBL" id="OHA41991.1"/>
    </source>
</evidence>
<dbReference type="EMBL" id="MHSK01000021">
    <property type="protein sequence ID" value="OHA41991.1"/>
    <property type="molecule type" value="Genomic_DNA"/>
</dbReference>
<keyword evidence="1" id="KW-0812">Transmembrane</keyword>
<evidence type="ECO:0008006" key="4">
    <source>
        <dbReference type="Google" id="ProtNLM"/>
    </source>
</evidence>
<name>A0A1G2P345_9BACT</name>
<comment type="caution">
    <text evidence="2">The sequence shown here is derived from an EMBL/GenBank/DDBJ whole genome shotgun (WGS) entry which is preliminary data.</text>
</comment>
<dbReference type="AlphaFoldDB" id="A0A1G2P345"/>
<accession>A0A1G2P345</accession>
<sequence length="151" mass="17363">MTIQGKTIIKYGVIFALIFFINKYYFHYTDKYYRCDISIRPSIFEWNTKNVKDSLRALKFGYSEGYSKICENIDKIVSAPSCGGWQGGCHYGKSGEIYLSTSHKEFIGWTAAVIVHETCHDIQTKEGRPMEEPECYSAHHDALRALVEVEK</sequence>
<dbReference type="Proteomes" id="UP000177269">
    <property type="component" value="Unassembled WGS sequence"/>
</dbReference>
<proteinExistence type="predicted"/>
<reference evidence="2 3" key="1">
    <citation type="journal article" date="2016" name="Nat. Commun.">
        <title>Thousands of microbial genomes shed light on interconnected biogeochemical processes in an aquifer system.</title>
        <authorList>
            <person name="Anantharaman K."/>
            <person name="Brown C.T."/>
            <person name="Hug L.A."/>
            <person name="Sharon I."/>
            <person name="Castelle C.J."/>
            <person name="Probst A.J."/>
            <person name="Thomas B.C."/>
            <person name="Singh A."/>
            <person name="Wilkins M.J."/>
            <person name="Karaoz U."/>
            <person name="Brodie E.L."/>
            <person name="Williams K.H."/>
            <person name="Hubbard S.S."/>
            <person name="Banfield J.F."/>
        </authorList>
    </citation>
    <scope>NUCLEOTIDE SEQUENCE [LARGE SCALE GENOMIC DNA]</scope>
</reference>
<gene>
    <name evidence="2" type="ORF">A3G52_01705</name>
</gene>
<feature type="transmembrane region" description="Helical" evidence="1">
    <location>
        <begin position="7"/>
        <end position="26"/>
    </location>
</feature>
<organism evidence="2 3">
    <name type="scientific">Candidatus Taylorbacteria bacterium RIFCSPLOWO2_12_FULL_43_20</name>
    <dbReference type="NCBI Taxonomy" id="1802332"/>
    <lineage>
        <taxon>Bacteria</taxon>
        <taxon>Candidatus Tayloriibacteriota</taxon>
    </lineage>
</organism>
<keyword evidence="1" id="KW-0472">Membrane</keyword>
<evidence type="ECO:0000313" key="3">
    <source>
        <dbReference type="Proteomes" id="UP000177269"/>
    </source>
</evidence>
<protein>
    <recommendedName>
        <fullName evidence="4">WLM domain-containing protein</fullName>
    </recommendedName>
</protein>